<dbReference type="Gene3D" id="3.40.190.10">
    <property type="entry name" value="Periplasmic binding protein-like II"/>
    <property type="match status" value="1"/>
</dbReference>
<dbReference type="SUPFAM" id="SSF53850">
    <property type="entry name" value="Periplasmic binding protein-like II"/>
    <property type="match status" value="1"/>
</dbReference>
<sequence>MATVFAGCSGGNGEAGASSEPAKSSTYASQSSSASASSSASPAGIDTSKKVHLQFYMLGNAPKDLPKVEAEINKMAQEDLNATVTFNFTTWTDWDQKYKLLLSTGQDVDLIFTADWTQYQQYAKKGAFLPLDDLLPTAAPGLSGFVPKDMWDAVKINGKIYTVPATYQEYVTNGFVWREDLRKKYNLPTPVDIPTFEAYMDGIKKNEPSLQPLAIGSDVRGSLSDTYLDVFRKKSRRSAIRHVRLLRQTGRNYLLLGIAGAARGSEAVQELGG</sequence>
<dbReference type="PANTHER" id="PTHR43649">
    <property type="entry name" value="ARABINOSE-BINDING PROTEIN-RELATED"/>
    <property type="match status" value="1"/>
</dbReference>
<dbReference type="EMBL" id="JAPDIA010000001">
    <property type="protein sequence ID" value="MDG0808116.1"/>
    <property type="molecule type" value="Genomic_DNA"/>
</dbReference>
<dbReference type="InterPro" id="IPR006059">
    <property type="entry name" value="SBP"/>
</dbReference>
<keyword evidence="3" id="KW-1185">Reference proteome</keyword>
<dbReference type="AlphaFoldDB" id="A0A9X4KN67"/>
<feature type="compositionally biased region" description="Low complexity" evidence="1">
    <location>
        <begin position="15"/>
        <end position="43"/>
    </location>
</feature>
<name>A0A9X4KN67_9BACL</name>
<accession>A0A9X4KN67</accession>
<dbReference type="InterPro" id="IPR050490">
    <property type="entry name" value="Bact_solute-bd_prot1"/>
</dbReference>
<evidence type="ECO:0000313" key="3">
    <source>
        <dbReference type="Proteomes" id="UP001153404"/>
    </source>
</evidence>
<reference evidence="2" key="1">
    <citation type="submission" date="2022-10" db="EMBL/GenBank/DDBJ databases">
        <title>Comparative genomic analysis of Cohnella hashimotonis sp. nov., isolated from the International Space Station.</title>
        <authorList>
            <person name="Simpson A."/>
            <person name="Venkateswaran K."/>
        </authorList>
    </citation>
    <scope>NUCLEOTIDE SEQUENCE</scope>
    <source>
        <strain evidence="2">DSM 28161</strain>
    </source>
</reference>
<evidence type="ECO:0000256" key="1">
    <source>
        <dbReference type="SAM" id="MobiDB-lite"/>
    </source>
</evidence>
<proteinExistence type="predicted"/>
<dbReference type="Proteomes" id="UP001153404">
    <property type="component" value="Unassembled WGS sequence"/>
</dbReference>
<organism evidence="2 3">
    <name type="scientific">Cohnella rhizosphaerae</name>
    <dbReference type="NCBI Taxonomy" id="1457232"/>
    <lineage>
        <taxon>Bacteria</taxon>
        <taxon>Bacillati</taxon>
        <taxon>Bacillota</taxon>
        <taxon>Bacilli</taxon>
        <taxon>Bacillales</taxon>
        <taxon>Paenibacillaceae</taxon>
        <taxon>Cohnella</taxon>
    </lineage>
</organism>
<dbReference type="Pfam" id="PF01547">
    <property type="entry name" value="SBP_bac_1"/>
    <property type="match status" value="1"/>
</dbReference>
<feature type="region of interest" description="Disordered" evidence="1">
    <location>
        <begin position="1"/>
        <end position="44"/>
    </location>
</feature>
<protein>
    <submittedName>
        <fullName evidence="2">Extracellular solute-binding protein</fullName>
    </submittedName>
</protein>
<gene>
    <name evidence="2" type="ORF">OMP40_00845</name>
</gene>
<comment type="caution">
    <text evidence="2">The sequence shown here is derived from an EMBL/GenBank/DDBJ whole genome shotgun (WGS) entry which is preliminary data.</text>
</comment>
<evidence type="ECO:0000313" key="2">
    <source>
        <dbReference type="EMBL" id="MDG0808116.1"/>
    </source>
</evidence>
<dbReference type="PANTHER" id="PTHR43649:SF17">
    <property type="entry name" value="ABC TRANSPORTER SOLUTE BINDING PROTEIN-SUGAR TRANSPORT"/>
    <property type="match status" value="1"/>
</dbReference>